<dbReference type="InterPro" id="IPR006439">
    <property type="entry name" value="HAD-SF_hydro_IA"/>
</dbReference>
<protein>
    <submittedName>
        <fullName evidence="1">Uncharacterized protein</fullName>
    </submittedName>
</protein>
<dbReference type="Gene3D" id="1.10.150.240">
    <property type="entry name" value="Putative phosphatase, domain 2"/>
    <property type="match status" value="1"/>
</dbReference>
<dbReference type="Pfam" id="PF00702">
    <property type="entry name" value="Hydrolase"/>
    <property type="match status" value="1"/>
</dbReference>
<dbReference type="Gene3D" id="3.40.50.1000">
    <property type="entry name" value="HAD superfamily/HAD-like"/>
    <property type="match status" value="1"/>
</dbReference>
<gene>
    <name evidence="1" type="ORF">TWF730_007426</name>
</gene>
<dbReference type="GO" id="GO:0008967">
    <property type="term" value="F:phosphoglycolate phosphatase activity"/>
    <property type="evidence" value="ECO:0007669"/>
    <property type="project" value="TreeGrafter"/>
</dbReference>
<reference evidence="1 2" key="1">
    <citation type="submission" date="2019-10" db="EMBL/GenBank/DDBJ databases">
        <authorList>
            <person name="Palmer J.M."/>
        </authorList>
    </citation>
    <scope>NUCLEOTIDE SEQUENCE [LARGE SCALE GENOMIC DNA]</scope>
    <source>
        <strain evidence="1 2">TWF730</strain>
    </source>
</reference>
<dbReference type="SUPFAM" id="SSF56784">
    <property type="entry name" value="HAD-like"/>
    <property type="match status" value="1"/>
</dbReference>
<accession>A0AAV9VB07</accession>
<dbReference type="InterPro" id="IPR023214">
    <property type="entry name" value="HAD_sf"/>
</dbReference>
<proteinExistence type="predicted"/>
<dbReference type="Proteomes" id="UP001373714">
    <property type="component" value="Unassembled WGS sequence"/>
</dbReference>
<dbReference type="AlphaFoldDB" id="A0AAV9VB07"/>
<dbReference type="InterPro" id="IPR036412">
    <property type="entry name" value="HAD-like_sf"/>
</dbReference>
<dbReference type="InterPro" id="IPR023198">
    <property type="entry name" value="PGP-like_dom2"/>
</dbReference>
<dbReference type="CDD" id="cd07505">
    <property type="entry name" value="HAD_BPGM-like"/>
    <property type="match status" value="1"/>
</dbReference>
<keyword evidence="2" id="KW-1185">Reference proteome</keyword>
<dbReference type="NCBIfam" id="TIGR01509">
    <property type="entry name" value="HAD-SF-IA-v3"/>
    <property type="match status" value="1"/>
</dbReference>
<dbReference type="SFLD" id="SFLDS00003">
    <property type="entry name" value="Haloacid_Dehalogenase"/>
    <property type="match status" value="1"/>
</dbReference>
<dbReference type="InterPro" id="IPR050155">
    <property type="entry name" value="HAD-like_hydrolase_sf"/>
</dbReference>
<comment type="caution">
    <text evidence="1">The sequence shown here is derived from an EMBL/GenBank/DDBJ whole genome shotgun (WGS) entry which is preliminary data.</text>
</comment>
<dbReference type="PANTHER" id="PTHR43434">
    <property type="entry name" value="PHOSPHOGLYCOLATE PHOSPHATASE"/>
    <property type="match status" value="1"/>
</dbReference>
<name>A0AAV9VB07_9PEZI</name>
<evidence type="ECO:0000313" key="1">
    <source>
        <dbReference type="EMBL" id="KAK6358071.1"/>
    </source>
</evidence>
<sequence>MLVMEAGSSKDTLVPNTPNASPTTTLLLFDCDNTLVLSEEIAFDVCAEIINELLSKKAPSAAAKYSGRSLQSEFVGQNFAGMLGQIEQIYGLKLTPEEREHLIKLEVTTITKELGNRVKPCEGANEKLKELKDDGRYQLAVVSSSAGPRVLAALRKAGQMEFFDEDRIFSAMTSLPVPTSKPDPAIYKFACEKLGRDPRECIAVEDSISGVRSAFAAGIPTIGYVGAYEPQQREAKAKELQKYGASCCMDDWKDLDDTIKAATNNSVANGV</sequence>
<evidence type="ECO:0000313" key="2">
    <source>
        <dbReference type="Proteomes" id="UP001373714"/>
    </source>
</evidence>
<dbReference type="EMBL" id="JAVHNS010000004">
    <property type="protein sequence ID" value="KAK6358071.1"/>
    <property type="molecule type" value="Genomic_DNA"/>
</dbReference>
<organism evidence="1 2">
    <name type="scientific">Orbilia blumenaviensis</name>
    <dbReference type="NCBI Taxonomy" id="1796055"/>
    <lineage>
        <taxon>Eukaryota</taxon>
        <taxon>Fungi</taxon>
        <taxon>Dikarya</taxon>
        <taxon>Ascomycota</taxon>
        <taxon>Pezizomycotina</taxon>
        <taxon>Orbiliomycetes</taxon>
        <taxon>Orbiliales</taxon>
        <taxon>Orbiliaceae</taxon>
        <taxon>Orbilia</taxon>
    </lineage>
</organism>
<dbReference type="PANTHER" id="PTHR43434:SF1">
    <property type="entry name" value="PHOSPHOGLYCOLATE PHOSPHATASE"/>
    <property type="match status" value="1"/>
</dbReference>
<dbReference type="SFLD" id="SFLDG01129">
    <property type="entry name" value="C1.5:_HAD__Beta-PGM__Phosphata"/>
    <property type="match status" value="1"/>
</dbReference>
<dbReference type="GO" id="GO:0006281">
    <property type="term" value="P:DNA repair"/>
    <property type="evidence" value="ECO:0007669"/>
    <property type="project" value="TreeGrafter"/>
</dbReference>